<evidence type="ECO:0000313" key="1">
    <source>
        <dbReference type="EMBL" id="CAD8201454.1"/>
    </source>
</evidence>
<dbReference type="EMBL" id="CAJJDP010000124">
    <property type="protein sequence ID" value="CAD8201454.1"/>
    <property type="molecule type" value="Genomic_DNA"/>
</dbReference>
<evidence type="ECO:0000313" key="2">
    <source>
        <dbReference type="Proteomes" id="UP000683925"/>
    </source>
</evidence>
<dbReference type="Proteomes" id="UP000683925">
    <property type="component" value="Unassembled WGS sequence"/>
</dbReference>
<dbReference type="AlphaFoldDB" id="A0A8S1XKP2"/>
<keyword evidence="2" id="KW-1185">Reference proteome</keyword>
<sequence length="49" mass="5983">MQYKTRKYQKKLKQYFRQNNMNANPQASDRKPSSQTQMCLLMKQLKTKK</sequence>
<organism evidence="1 2">
    <name type="scientific">Paramecium octaurelia</name>
    <dbReference type="NCBI Taxonomy" id="43137"/>
    <lineage>
        <taxon>Eukaryota</taxon>
        <taxon>Sar</taxon>
        <taxon>Alveolata</taxon>
        <taxon>Ciliophora</taxon>
        <taxon>Intramacronucleata</taxon>
        <taxon>Oligohymenophorea</taxon>
        <taxon>Peniculida</taxon>
        <taxon>Parameciidae</taxon>
        <taxon>Paramecium</taxon>
    </lineage>
</organism>
<comment type="caution">
    <text evidence="1">The sequence shown here is derived from an EMBL/GenBank/DDBJ whole genome shotgun (WGS) entry which is preliminary data.</text>
</comment>
<reference evidence="1" key="1">
    <citation type="submission" date="2021-01" db="EMBL/GenBank/DDBJ databases">
        <authorList>
            <consortium name="Genoscope - CEA"/>
            <person name="William W."/>
        </authorList>
    </citation>
    <scope>NUCLEOTIDE SEQUENCE</scope>
</reference>
<accession>A0A8S1XKP2</accession>
<gene>
    <name evidence="1" type="ORF">POCTA_138.1.T1240121</name>
</gene>
<proteinExistence type="predicted"/>
<name>A0A8S1XKP2_PAROT</name>
<protein>
    <submittedName>
        <fullName evidence="1">Uncharacterized protein</fullName>
    </submittedName>
</protein>